<dbReference type="AlphaFoldDB" id="A0A6A1JIS3"/>
<sequence>MFRSKRKEPIGDVLKLFKIISPKDLDLYNPNTIKNVINLSLNSFFYDDIFNYVELNYGSKKYKSLTTFFDKINESSDNIEIVDLIISNNADSNIILYSNDLLNQIQKENFGIVELNICSAFNNINKDTTNAFIDELIKIFPIDYGYIFPFEKGMDIHTEKIVKKSFWCSHISVTKEDILKRNRLLNLNNGFFPKLYPINILNQSQFDSLKKSNTSVREVIDMKNNLKLVIVDNNSE</sequence>
<accession>A0A6A1JIS3</accession>
<comment type="caution">
    <text evidence="1">The sequence shown here is derived from an EMBL/GenBank/DDBJ whole genome shotgun (WGS) entry which is preliminary data.</text>
</comment>
<protein>
    <submittedName>
        <fullName evidence="1">Uncharacterized protein</fullName>
    </submittedName>
</protein>
<organism evidence="1 2">
    <name type="scientific">Bacteroides caccae</name>
    <dbReference type="NCBI Taxonomy" id="47678"/>
    <lineage>
        <taxon>Bacteria</taxon>
        <taxon>Pseudomonadati</taxon>
        <taxon>Bacteroidota</taxon>
        <taxon>Bacteroidia</taxon>
        <taxon>Bacteroidales</taxon>
        <taxon>Bacteroidaceae</taxon>
        <taxon>Bacteroides</taxon>
    </lineage>
</organism>
<name>A0A6A1JIS3_9BACE</name>
<reference evidence="1 2" key="1">
    <citation type="journal article" date="2019" name="Nat. Med.">
        <title>A library of human gut bacterial isolates paired with longitudinal multiomics data enables mechanistic microbiome research.</title>
        <authorList>
            <person name="Poyet M."/>
            <person name="Groussin M."/>
            <person name="Gibbons S.M."/>
            <person name="Avila-Pacheco J."/>
            <person name="Jiang X."/>
            <person name="Kearney S.M."/>
            <person name="Perrotta A.R."/>
            <person name="Berdy B."/>
            <person name="Zhao S."/>
            <person name="Lieberman T.D."/>
            <person name="Swanson P.K."/>
            <person name="Smith M."/>
            <person name="Roesemann S."/>
            <person name="Alexander J.E."/>
            <person name="Rich S.A."/>
            <person name="Livny J."/>
            <person name="Vlamakis H."/>
            <person name="Clish C."/>
            <person name="Bullock K."/>
            <person name="Deik A."/>
            <person name="Scott J."/>
            <person name="Pierce K.A."/>
            <person name="Xavier R.J."/>
            <person name="Alm E.J."/>
        </authorList>
    </citation>
    <scope>NUCLEOTIDE SEQUENCE [LARGE SCALE GENOMIC DNA]</scope>
    <source>
        <strain evidence="1 2">BIOML-A21</strain>
    </source>
</reference>
<evidence type="ECO:0000313" key="1">
    <source>
        <dbReference type="EMBL" id="KAA5485281.1"/>
    </source>
</evidence>
<dbReference type="Proteomes" id="UP000491168">
    <property type="component" value="Unassembled WGS sequence"/>
</dbReference>
<dbReference type="EMBL" id="VVYF01000043">
    <property type="protein sequence ID" value="KAA5485281.1"/>
    <property type="molecule type" value="Genomic_DNA"/>
</dbReference>
<proteinExistence type="predicted"/>
<evidence type="ECO:0000313" key="2">
    <source>
        <dbReference type="Proteomes" id="UP000491168"/>
    </source>
</evidence>
<dbReference type="RefSeq" id="WP_149928773.1">
    <property type="nucleotide sequence ID" value="NZ_VVYE01000007.1"/>
</dbReference>
<gene>
    <name evidence="1" type="ORF">F2Y35_22160</name>
</gene>